<sequence>MARSYKWQPHDGARHAIPQELAVNDVGHTLCGVEVTAGSDKWPDEVRCWPTCPECDLAWRAHEHILPWPRDGRTPEDLPANRPEAVSMPHNDEQIDVLALLIDTALIYQAVKQVS</sequence>
<proteinExistence type="predicted"/>
<keyword evidence="3" id="KW-1185">Reference proteome</keyword>
<reference evidence="2 3" key="1">
    <citation type="submission" date="2018-06" db="EMBL/GenBank/DDBJ databases">
        <title>Genomic Encyclopedia of Type Strains, Phase IV (KMG-IV): sequencing the most valuable type-strain genomes for metagenomic binning, comparative biology and taxonomic classification.</title>
        <authorList>
            <person name="Goeker M."/>
        </authorList>
    </citation>
    <scope>NUCLEOTIDE SEQUENCE [LARGE SCALE GENOMIC DNA]</scope>
    <source>
        <strain evidence="2 3">DSM 45479</strain>
    </source>
</reference>
<organism evidence="2 3">
    <name type="scientific">Lentzea atacamensis</name>
    <dbReference type="NCBI Taxonomy" id="531938"/>
    <lineage>
        <taxon>Bacteria</taxon>
        <taxon>Bacillati</taxon>
        <taxon>Actinomycetota</taxon>
        <taxon>Actinomycetes</taxon>
        <taxon>Pseudonocardiales</taxon>
        <taxon>Pseudonocardiaceae</taxon>
        <taxon>Lentzea</taxon>
    </lineage>
</organism>
<comment type="caution">
    <text evidence="2">The sequence shown here is derived from an EMBL/GenBank/DDBJ whole genome shotgun (WGS) entry which is preliminary data.</text>
</comment>
<dbReference type="Proteomes" id="UP000248714">
    <property type="component" value="Unassembled WGS sequence"/>
</dbReference>
<feature type="region of interest" description="Disordered" evidence="1">
    <location>
        <begin position="68"/>
        <end position="89"/>
    </location>
</feature>
<dbReference type="EMBL" id="QLTT01000016">
    <property type="protein sequence ID" value="RAS58998.1"/>
    <property type="molecule type" value="Genomic_DNA"/>
</dbReference>
<dbReference type="Pfam" id="PF16827">
    <property type="entry name" value="zf-HC3"/>
    <property type="match status" value="1"/>
</dbReference>
<evidence type="ECO:0000313" key="3">
    <source>
        <dbReference type="Proteomes" id="UP000248714"/>
    </source>
</evidence>
<dbReference type="RefSeq" id="WP_112232358.1">
    <property type="nucleotide sequence ID" value="NZ_QLTT01000016.1"/>
</dbReference>
<evidence type="ECO:0000256" key="1">
    <source>
        <dbReference type="SAM" id="MobiDB-lite"/>
    </source>
</evidence>
<accession>A0ABX9DXK4</accession>
<gene>
    <name evidence="2" type="ORF">C8D87_11651</name>
</gene>
<protein>
    <submittedName>
        <fullName evidence="2">Zinc finger protein</fullName>
    </submittedName>
</protein>
<name>A0ABX9DXK4_9PSEU</name>
<evidence type="ECO:0000313" key="2">
    <source>
        <dbReference type="EMBL" id="RAS58998.1"/>
    </source>
</evidence>
<dbReference type="InterPro" id="IPR031795">
    <property type="entry name" value="Zf-HC3"/>
</dbReference>